<reference evidence="2" key="1">
    <citation type="submission" date="2020-09" db="EMBL/GenBank/DDBJ databases">
        <title>Taishania pollutisoli gen. nov., sp. nov., Isolated from Tetrabromobisphenol A-Contaminated Soil.</title>
        <authorList>
            <person name="Chen Q."/>
        </authorList>
    </citation>
    <scope>NUCLEOTIDE SEQUENCE</scope>
    <source>
        <strain evidence="2">CZZ-1</strain>
    </source>
</reference>
<name>A0A8J6P8J0_9FLAO</name>
<dbReference type="InterPro" id="IPR006342">
    <property type="entry name" value="FkbM_mtfrase"/>
</dbReference>
<dbReference type="Gene3D" id="3.40.50.150">
    <property type="entry name" value="Vaccinia Virus protein VP39"/>
    <property type="match status" value="1"/>
</dbReference>
<keyword evidence="2" id="KW-0489">Methyltransferase</keyword>
<gene>
    <name evidence="2" type="ORF">H9Y05_14955</name>
</gene>
<keyword evidence="3" id="KW-1185">Reference proteome</keyword>
<dbReference type="SUPFAM" id="SSF53335">
    <property type="entry name" value="S-adenosyl-L-methionine-dependent methyltransferases"/>
    <property type="match status" value="1"/>
</dbReference>
<dbReference type="RefSeq" id="WP_163492920.1">
    <property type="nucleotide sequence ID" value="NZ_JACVEL010000015.1"/>
</dbReference>
<dbReference type="Pfam" id="PF05050">
    <property type="entry name" value="Methyltransf_21"/>
    <property type="match status" value="1"/>
</dbReference>
<dbReference type="GO" id="GO:0032259">
    <property type="term" value="P:methylation"/>
    <property type="evidence" value="ECO:0007669"/>
    <property type="project" value="UniProtKB-KW"/>
</dbReference>
<dbReference type="Proteomes" id="UP000652681">
    <property type="component" value="Unassembled WGS sequence"/>
</dbReference>
<dbReference type="GO" id="GO:0008168">
    <property type="term" value="F:methyltransferase activity"/>
    <property type="evidence" value="ECO:0007669"/>
    <property type="project" value="UniProtKB-KW"/>
</dbReference>
<dbReference type="NCBIfam" id="TIGR01444">
    <property type="entry name" value="fkbM_fam"/>
    <property type="match status" value="1"/>
</dbReference>
<dbReference type="AlphaFoldDB" id="A0A8J6P8J0"/>
<protein>
    <submittedName>
        <fullName evidence="2">FkbM family methyltransferase</fullName>
    </submittedName>
</protein>
<keyword evidence="2" id="KW-0808">Transferase</keyword>
<accession>A0A8J6P8J0</accession>
<dbReference type="EMBL" id="JACVEL010000015">
    <property type="protein sequence ID" value="MBC9813772.1"/>
    <property type="molecule type" value="Genomic_DNA"/>
</dbReference>
<feature type="domain" description="Methyltransferase FkbM" evidence="1">
    <location>
        <begin position="55"/>
        <end position="197"/>
    </location>
</feature>
<dbReference type="InterPro" id="IPR052514">
    <property type="entry name" value="SAM-dependent_MTase"/>
</dbReference>
<dbReference type="PANTHER" id="PTHR34203:SF15">
    <property type="entry name" value="SLL1173 PROTEIN"/>
    <property type="match status" value="1"/>
</dbReference>
<proteinExistence type="predicted"/>
<organism evidence="2 3">
    <name type="scientific">Taishania pollutisoli</name>
    <dbReference type="NCBI Taxonomy" id="2766479"/>
    <lineage>
        <taxon>Bacteria</taxon>
        <taxon>Pseudomonadati</taxon>
        <taxon>Bacteroidota</taxon>
        <taxon>Flavobacteriia</taxon>
        <taxon>Flavobacteriales</taxon>
        <taxon>Crocinitomicaceae</taxon>
        <taxon>Taishania</taxon>
    </lineage>
</organism>
<dbReference type="PANTHER" id="PTHR34203">
    <property type="entry name" value="METHYLTRANSFERASE, FKBM FAMILY PROTEIN"/>
    <property type="match status" value="1"/>
</dbReference>
<evidence type="ECO:0000313" key="3">
    <source>
        <dbReference type="Proteomes" id="UP000652681"/>
    </source>
</evidence>
<evidence type="ECO:0000313" key="2">
    <source>
        <dbReference type="EMBL" id="MBC9813772.1"/>
    </source>
</evidence>
<evidence type="ECO:0000259" key="1">
    <source>
        <dbReference type="Pfam" id="PF05050"/>
    </source>
</evidence>
<dbReference type="InterPro" id="IPR029063">
    <property type="entry name" value="SAM-dependent_MTases_sf"/>
</dbReference>
<comment type="caution">
    <text evidence="2">The sequence shown here is derived from an EMBL/GenBank/DDBJ whole genome shotgun (WGS) entry which is preliminary data.</text>
</comment>
<sequence length="246" mass="28473">MKNSIKYVLQKSLGFERYLYLFSHFKIKTLKKDKNERDFFHFLNLIKEGKGDVIDIGANIGIMTYFLASKFNTCTVHSIEPVPVNFAVLGRIVKKFNLSNVQLYPVALGQVQGTLKMIMPYNGKTKMQGLSHVKHESISEWNEGEEFDVPVKTLDELFAGQTIQAIKIDIENFEYFAFLGGRQLLEQNKPIIYAELWDNDNRKNSFELLKSLGYDVFVVENEKLVLFDGKKHITQNFIFKTNEPVR</sequence>